<evidence type="ECO:0000256" key="2">
    <source>
        <dbReference type="ARBA" id="ARBA00022676"/>
    </source>
</evidence>
<dbReference type="STRING" id="59750.AWC31_31725"/>
<dbReference type="PATRIC" id="fig|59750.3.peg.4752"/>
<evidence type="ECO:0000313" key="10">
    <source>
        <dbReference type="Proteomes" id="UP000070612"/>
    </source>
</evidence>
<keyword evidence="2 9" id="KW-0328">Glycosyltransferase</keyword>
<dbReference type="GO" id="GO:0016020">
    <property type="term" value="C:membrane"/>
    <property type="evidence" value="ECO:0007669"/>
    <property type="project" value="UniProtKB-SubCell"/>
</dbReference>
<keyword evidence="5 7" id="KW-1133">Transmembrane helix</keyword>
<dbReference type="CDD" id="cd06427">
    <property type="entry name" value="CESA_like_2"/>
    <property type="match status" value="1"/>
</dbReference>
<dbReference type="AlphaFoldDB" id="A0A132PD88"/>
<dbReference type="RefSeq" id="WP_067857903.1">
    <property type="nucleotide sequence ID" value="NZ_LGTW01000030.1"/>
</dbReference>
<proteinExistence type="predicted"/>
<protein>
    <submittedName>
        <fullName evidence="9">N-acetylglucosaminyltransferase</fullName>
    </submittedName>
</protein>
<evidence type="ECO:0000256" key="3">
    <source>
        <dbReference type="ARBA" id="ARBA00022679"/>
    </source>
</evidence>
<gene>
    <name evidence="9" type="ORF">AFM11_32125</name>
</gene>
<dbReference type="InterPro" id="IPR029044">
    <property type="entry name" value="Nucleotide-diphossugar_trans"/>
</dbReference>
<dbReference type="GO" id="GO:0016757">
    <property type="term" value="F:glycosyltransferase activity"/>
    <property type="evidence" value="ECO:0007669"/>
    <property type="project" value="UniProtKB-KW"/>
</dbReference>
<dbReference type="InterPro" id="IPR001173">
    <property type="entry name" value="Glyco_trans_2-like"/>
</dbReference>
<dbReference type="InterPro" id="IPR050321">
    <property type="entry name" value="Glycosyltr_2/OpgH_subfam"/>
</dbReference>
<evidence type="ECO:0000256" key="6">
    <source>
        <dbReference type="ARBA" id="ARBA00023136"/>
    </source>
</evidence>
<comment type="caution">
    <text evidence="9">The sequence shown here is derived from an EMBL/GenBank/DDBJ whole genome shotgun (WGS) entry which is preliminary data.</text>
</comment>
<organism evidence="9 10">
    <name type="scientific">Mycolicibacterium wolinskyi</name>
    <dbReference type="NCBI Taxonomy" id="59750"/>
    <lineage>
        <taxon>Bacteria</taxon>
        <taxon>Bacillati</taxon>
        <taxon>Actinomycetota</taxon>
        <taxon>Actinomycetes</taxon>
        <taxon>Mycobacteriales</taxon>
        <taxon>Mycobacteriaceae</taxon>
        <taxon>Mycolicibacterium</taxon>
    </lineage>
</organism>
<keyword evidence="10" id="KW-1185">Reference proteome</keyword>
<name>A0A132PD88_9MYCO</name>
<feature type="domain" description="Glycosyltransferase 2-like" evidence="8">
    <location>
        <begin position="185"/>
        <end position="388"/>
    </location>
</feature>
<keyword evidence="3 9" id="KW-0808">Transferase</keyword>
<comment type="subcellular location">
    <subcellularLocation>
        <location evidence="1">Membrane</location>
        <topology evidence="1">Multi-pass membrane protein</topology>
    </subcellularLocation>
</comment>
<keyword evidence="4 7" id="KW-0812">Transmembrane</keyword>
<dbReference type="SUPFAM" id="SSF53448">
    <property type="entry name" value="Nucleotide-diphospho-sugar transferases"/>
    <property type="match status" value="1"/>
</dbReference>
<feature type="transmembrane region" description="Helical" evidence="7">
    <location>
        <begin position="25"/>
        <end position="43"/>
    </location>
</feature>
<feature type="transmembrane region" description="Helical" evidence="7">
    <location>
        <begin position="361"/>
        <end position="379"/>
    </location>
</feature>
<dbReference type="Pfam" id="PF13632">
    <property type="entry name" value="Glyco_trans_2_3"/>
    <property type="match status" value="1"/>
</dbReference>
<dbReference type="Gene3D" id="3.90.550.10">
    <property type="entry name" value="Spore Coat Polysaccharide Biosynthesis Protein SpsA, Chain A"/>
    <property type="match status" value="1"/>
</dbReference>
<evidence type="ECO:0000256" key="7">
    <source>
        <dbReference type="SAM" id="Phobius"/>
    </source>
</evidence>
<evidence type="ECO:0000313" key="9">
    <source>
        <dbReference type="EMBL" id="KWX20187.1"/>
    </source>
</evidence>
<dbReference type="PANTHER" id="PTHR43867:SF2">
    <property type="entry name" value="CELLULOSE SYNTHASE CATALYTIC SUBUNIT A [UDP-FORMING]"/>
    <property type="match status" value="1"/>
</dbReference>
<sequence>MTTDVGLLPALPAHMSARSALGRRSLIRIGLLVAMVAALTIALPHHIPATLTTLVAVFYLVSTIDRNYLLLNGLRSSALVRVDDQEALAIPDADLPVYTVLLPVYHEPAIVQNLVNGVGQLNYPSDKLEVLLLVEEDDTATQAAVKGLSLQSIRIVVVPHSLPKTKPKACNYGMALPDLKGELMTIYDAEDIPDPLQLRKAVAAFRRLPDDVGCLQARLGYYNEKQNLLTRWFALEYDQWFGVVLPAVEASGGVVPLGGTSNHIRTRVWREVGGWDEFNVTEDADLGVRLARHRYRTLILDSITLEEANSDVVNWIRQRSRWYKGYLQTMIVHLRHPVGLRREIGTDAVLRLVNMTGAIPLTNALNLLFWFTMLTWVIGRPAVVNALFPPPTYYTCLALFLVGAPLSVFIGLVVTSALGKPHLWWAALLAPMYWLLQSVAAVKAIYQLIFRPFFWEKTVHGLAHVPARATTSTNHTLDNPVT</sequence>
<dbReference type="Proteomes" id="UP000070612">
    <property type="component" value="Unassembled WGS sequence"/>
</dbReference>
<evidence type="ECO:0000259" key="8">
    <source>
        <dbReference type="Pfam" id="PF13632"/>
    </source>
</evidence>
<evidence type="ECO:0000256" key="1">
    <source>
        <dbReference type="ARBA" id="ARBA00004141"/>
    </source>
</evidence>
<feature type="transmembrane region" description="Helical" evidence="7">
    <location>
        <begin position="391"/>
        <end position="414"/>
    </location>
</feature>
<reference evidence="9 10" key="1">
    <citation type="submission" date="2015-07" db="EMBL/GenBank/DDBJ databases">
        <title>A draft genome sequence of Mycobacterium wolinskyi.</title>
        <authorList>
            <person name="de Man T.J."/>
            <person name="Perry K.A."/>
            <person name="Coulliette A.D."/>
            <person name="Jensen B."/>
            <person name="Toney N.C."/>
            <person name="Limbago B.M."/>
            <person name="Noble-Wang J."/>
        </authorList>
    </citation>
    <scope>NUCLEOTIDE SEQUENCE [LARGE SCALE GENOMIC DNA]</scope>
    <source>
        <strain evidence="9 10">CDC_01</strain>
    </source>
</reference>
<keyword evidence="6 7" id="KW-0472">Membrane</keyword>
<evidence type="ECO:0000256" key="5">
    <source>
        <dbReference type="ARBA" id="ARBA00022989"/>
    </source>
</evidence>
<feature type="transmembrane region" description="Helical" evidence="7">
    <location>
        <begin position="423"/>
        <end position="446"/>
    </location>
</feature>
<dbReference type="EMBL" id="LGTW01000030">
    <property type="protein sequence ID" value="KWX20187.1"/>
    <property type="molecule type" value="Genomic_DNA"/>
</dbReference>
<accession>A0A132PD88</accession>
<dbReference type="PANTHER" id="PTHR43867">
    <property type="entry name" value="CELLULOSE SYNTHASE CATALYTIC SUBUNIT A [UDP-FORMING]"/>
    <property type="match status" value="1"/>
</dbReference>
<evidence type="ECO:0000256" key="4">
    <source>
        <dbReference type="ARBA" id="ARBA00022692"/>
    </source>
</evidence>